<dbReference type="InterPro" id="IPR003599">
    <property type="entry name" value="Ig_sub"/>
</dbReference>
<keyword evidence="2" id="KW-0325">Glycoprotein</keyword>
<dbReference type="InterPro" id="IPR003598">
    <property type="entry name" value="Ig_sub2"/>
</dbReference>
<dbReference type="InterPro" id="IPR007110">
    <property type="entry name" value="Ig-like_dom"/>
</dbReference>
<dbReference type="InterPro" id="IPR050831">
    <property type="entry name" value="CEA_cell_adhesion"/>
</dbReference>
<dbReference type="InterPro" id="IPR013151">
    <property type="entry name" value="Immunoglobulin_dom"/>
</dbReference>
<dbReference type="InterPro" id="IPR013783">
    <property type="entry name" value="Ig-like_fold"/>
</dbReference>
<evidence type="ECO:0000256" key="2">
    <source>
        <dbReference type="ARBA" id="ARBA00023180"/>
    </source>
</evidence>
<dbReference type="SMART" id="SM00408">
    <property type="entry name" value="IGc2"/>
    <property type="match status" value="2"/>
</dbReference>
<dbReference type="GO" id="GO:1990782">
    <property type="term" value="F:protein tyrosine kinase binding"/>
    <property type="evidence" value="ECO:0007669"/>
    <property type="project" value="TreeGrafter"/>
</dbReference>
<dbReference type="InterPro" id="IPR013098">
    <property type="entry name" value="Ig_I-set"/>
</dbReference>
<dbReference type="Pfam" id="PF00047">
    <property type="entry name" value="ig"/>
    <property type="match status" value="1"/>
</dbReference>
<name>A0A8J5ZL96_GALPY</name>
<evidence type="ECO:0000256" key="1">
    <source>
        <dbReference type="ARBA" id="ARBA00022729"/>
    </source>
</evidence>
<gene>
    <name evidence="5" type="ORF">J0S82_002901</name>
</gene>
<proteinExistence type="predicted"/>
<evidence type="ECO:0000256" key="3">
    <source>
        <dbReference type="ARBA" id="ARBA00023319"/>
    </source>
</evidence>
<dbReference type="Gene3D" id="2.60.40.10">
    <property type="entry name" value="Immunoglobulins"/>
    <property type="match status" value="4"/>
</dbReference>
<dbReference type="GO" id="GO:0002682">
    <property type="term" value="P:regulation of immune system process"/>
    <property type="evidence" value="ECO:0007669"/>
    <property type="project" value="TreeGrafter"/>
</dbReference>
<evidence type="ECO:0000313" key="6">
    <source>
        <dbReference type="Proteomes" id="UP000700334"/>
    </source>
</evidence>
<reference evidence="5" key="1">
    <citation type="journal article" date="2021" name="Evol. Appl.">
        <title>The genome of the Pyrenean desman and the effects of bottlenecks and inbreeding on the genomic landscape of an endangered species.</title>
        <authorList>
            <person name="Escoda L."/>
            <person name="Castresana J."/>
        </authorList>
    </citation>
    <scope>NUCLEOTIDE SEQUENCE</scope>
    <source>
        <strain evidence="5">IBE-C5619</strain>
    </source>
</reference>
<feature type="domain" description="Ig-like" evidence="4">
    <location>
        <begin position="121"/>
        <end position="192"/>
    </location>
</feature>
<feature type="non-terminal residue" evidence="5">
    <location>
        <position position="1"/>
    </location>
</feature>
<keyword evidence="3" id="KW-0393">Immunoglobulin domain</keyword>
<dbReference type="Pfam" id="PF07679">
    <property type="entry name" value="I-set"/>
    <property type="match status" value="1"/>
</dbReference>
<dbReference type="PANTHER" id="PTHR44427">
    <property type="entry name" value="CARCINOEMBRYONIC ANTIGEN-RELATED CELL ADHESION MOLECULE 19"/>
    <property type="match status" value="1"/>
</dbReference>
<comment type="caution">
    <text evidence="5">The sequence shown here is derived from an EMBL/GenBank/DDBJ whole genome shotgun (WGS) entry which is preliminary data.</text>
</comment>
<dbReference type="PROSITE" id="PS50835">
    <property type="entry name" value="IG_LIKE"/>
    <property type="match status" value="1"/>
</dbReference>
<protein>
    <submittedName>
        <fullName evidence="5">Carcinoembryonic antigen-related cell adhesion molecule 21</fullName>
    </submittedName>
</protein>
<evidence type="ECO:0000259" key="4">
    <source>
        <dbReference type="PROSITE" id="PS50835"/>
    </source>
</evidence>
<dbReference type="Proteomes" id="UP000700334">
    <property type="component" value="Unassembled WGS sequence"/>
</dbReference>
<keyword evidence="1" id="KW-0732">Signal</keyword>
<keyword evidence="6" id="KW-1185">Reference proteome</keyword>
<dbReference type="OrthoDB" id="6353782at2759"/>
<dbReference type="GO" id="GO:0007165">
    <property type="term" value="P:signal transduction"/>
    <property type="evidence" value="ECO:0007669"/>
    <property type="project" value="TreeGrafter"/>
</dbReference>
<dbReference type="SUPFAM" id="SSF48726">
    <property type="entry name" value="Immunoglobulin"/>
    <property type="match status" value="4"/>
</dbReference>
<evidence type="ECO:0000313" key="5">
    <source>
        <dbReference type="EMBL" id="KAG8507026.1"/>
    </source>
</evidence>
<dbReference type="GO" id="GO:0005886">
    <property type="term" value="C:plasma membrane"/>
    <property type="evidence" value="ECO:0007669"/>
    <property type="project" value="TreeGrafter"/>
</dbReference>
<dbReference type="InterPro" id="IPR036179">
    <property type="entry name" value="Ig-like_dom_sf"/>
</dbReference>
<dbReference type="EMBL" id="JAGFMF010012129">
    <property type="protein sequence ID" value="KAG8507026.1"/>
    <property type="molecule type" value="Genomic_DNA"/>
</dbReference>
<dbReference type="AlphaFoldDB" id="A0A8J5ZL96"/>
<dbReference type="GO" id="GO:0009986">
    <property type="term" value="C:cell surface"/>
    <property type="evidence" value="ECO:0007669"/>
    <property type="project" value="TreeGrafter"/>
</dbReference>
<dbReference type="PANTHER" id="PTHR44427:SF1">
    <property type="entry name" value="CARCINOEMBRYONIC ANTIGEN-RELATED CELL ADHESION MOLECULE 1"/>
    <property type="match status" value="1"/>
</dbReference>
<dbReference type="SMART" id="SM00409">
    <property type="entry name" value="IG"/>
    <property type="match status" value="4"/>
</dbReference>
<sequence>SLVLFWTPPTSAGFIAGACTYPFTTYSDANVCAYRIPRHAQRVTWYKGNIQNANNRLLTYTLATRQTTPGPANDGRYTTTRDGSLRILRVSKVDTAFYILVVEMPNNQTLKASLYYFAQEPVSQHSIQVSRSSVPVNSTVFIACLTKNPGFSTHWFFNDRRLHLNERMRLSQDQRTFVISPVKMEDAGEYHCKFVKRLVSGKKAVKAPLVLYEDTAGQEAMSRLLRQTTEQTADAMEAPSTHGYRGRVPSMGILLAVSLLLLWIPHTSGGFIAVDCGYPLSRHSIANICVQRIPRDAQRLFWYKGDIRNANNRLLSYVLATRQMTPGLANNGRQRVNRDGSLRIINVSKVDTAYYTLVIEMPDNQTLTSSVYYFFQEPVSQHSVQVSRSSVPVNSTVFIAGLTGDPGFSTYWFFNDRRLHLNERMTLSQDHMTLVISPVKMEDAGQYHCKFVKRLISRKSERLRLEVVNRNP</sequence>
<organism evidence="5 6">
    <name type="scientific">Galemys pyrenaicus</name>
    <name type="common">Iberian desman</name>
    <name type="synonym">Pyrenean desman</name>
    <dbReference type="NCBI Taxonomy" id="202257"/>
    <lineage>
        <taxon>Eukaryota</taxon>
        <taxon>Metazoa</taxon>
        <taxon>Chordata</taxon>
        <taxon>Craniata</taxon>
        <taxon>Vertebrata</taxon>
        <taxon>Euteleostomi</taxon>
        <taxon>Mammalia</taxon>
        <taxon>Eutheria</taxon>
        <taxon>Laurasiatheria</taxon>
        <taxon>Eulipotyphla</taxon>
        <taxon>Talpidae</taxon>
        <taxon>Galemys</taxon>
    </lineage>
</organism>
<accession>A0A8J5ZL96</accession>